<feature type="transmembrane region" description="Helical" evidence="1">
    <location>
        <begin position="84"/>
        <end position="105"/>
    </location>
</feature>
<dbReference type="RefSeq" id="WP_122823255.1">
    <property type="nucleotide sequence ID" value="NZ_CP033325.1"/>
</dbReference>
<organism evidence="2 3">
    <name type="scientific">Georgenia faecalis</name>
    <dbReference type="NCBI Taxonomy" id="2483799"/>
    <lineage>
        <taxon>Bacteria</taxon>
        <taxon>Bacillati</taxon>
        <taxon>Actinomycetota</taxon>
        <taxon>Actinomycetes</taxon>
        <taxon>Micrococcales</taxon>
        <taxon>Bogoriellaceae</taxon>
        <taxon>Georgenia</taxon>
    </lineage>
</organism>
<evidence type="ECO:0000313" key="2">
    <source>
        <dbReference type="EMBL" id="MFC4554052.1"/>
    </source>
</evidence>
<feature type="transmembrane region" description="Helical" evidence="1">
    <location>
        <begin position="257"/>
        <end position="278"/>
    </location>
</feature>
<evidence type="ECO:0000313" key="3">
    <source>
        <dbReference type="Proteomes" id="UP001595955"/>
    </source>
</evidence>
<dbReference type="Proteomes" id="UP001595955">
    <property type="component" value="Unassembled WGS sequence"/>
</dbReference>
<proteinExistence type="predicted"/>
<keyword evidence="1" id="KW-1133">Transmembrane helix</keyword>
<keyword evidence="3" id="KW-1185">Reference proteome</keyword>
<reference evidence="3" key="1">
    <citation type="journal article" date="2019" name="Int. J. Syst. Evol. Microbiol.">
        <title>The Global Catalogue of Microorganisms (GCM) 10K type strain sequencing project: providing services to taxonomists for standard genome sequencing and annotation.</title>
        <authorList>
            <consortium name="The Broad Institute Genomics Platform"/>
            <consortium name="The Broad Institute Genome Sequencing Center for Infectious Disease"/>
            <person name="Wu L."/>
            <person name="Ma J."/>
        </authorList>
    </citation>
    <scope>NUCLEOTIDE SEQUENCE [LARGE SCALE GENOMIC DNA]</scope>
    <source>
        <strain evidence="3">JCM 3369</strain>
    </source>
</reference>
<dbReference type="PANTHER" id="PTHR37305">
    <property type="entry name" value="INTEGRAL MEMBRANE PROTEIN-RELATED"/>
    <property type="match status" value="1"/>
</dbReference>
<feature type="transmembrane region" description="Helical" evidence="1">
    <location>
        <begin position="169"/>
        <end position="191"/>
    </location>
</feature>
<protein>
    <submittedName>
        <fullName evidence="2">ABC transporter permease subunit</fullName>
    </submittedName>
</protein>
<sequence>MSTTVDRRADRSAVAVSPVSFPRVVRSEWIKLWSLRSTYWVIGATLVAMVAMSLLMTVAVNAVAEEPELAGLGPEPITVLSLSYAMGQLVVAVLGVLVITGEYSTGMIRSSFAAVPTRVPVLAAKALVIAVVAFVLGVAGVGLSYVITAPMLADAGGAADLADPDTQRMFWGTGLYLMAVALFSLGVGALLRHSAGAIATVLGIFLVLPSVAQIVGSSVDWVYDALPYLPSAAGERILAVTGTATEDMGATNLLEPWTGYGVLAAYVVVLLLAATVLMRRRDA</sequence>
<feature type="transmembrane region" description="Helical" evidence="1">
    <location>
        <begin position="39"/>
        <end position="64"/>
    </location>
</feature>
<dbReference type="PANTHER" id="PTHR37305:SF1">
    <property type="entry name" value="MEMBRANE PROTEIN"/>
    <property type="match status" value="1"/>
</dbReference>
<name>A0ABV9D6R9_9MICO</name>
<accession>A0ABV9D6R9</accession>
<keyword evidence="1" id="KW-0812">Transmembrane</keyword>
<dbReference type="EMBL" id="JBHSGF010000001">
    <property type="protein sequence ID" value="MFC4554052.1"/>
    <property type="molecule type" value="Genomic_DNA"/>
</dbReference>
<gene>
    <name evidence="2" type="ORF">ACFO3F_02230</name>
</gene>
<feature type="transmembrane region" description="Helical" evidence="1">
    <location>
        <begin position="126"/>
        <end position="149"/>
    </location>
</feature>
<comment type="caution">
    <text evidence="2">The sequence shown here is derived from an EMBL/GenBank/DDBJ whole genome shotgun (WGS) entry which is preliminary data.</text>
</comment>
<feature type="transmembrane region" description="Helical" evidence="1">
    <location>
        <begin position="198"/>
        <end position="219"/>
    </location>
</feature>
<evidence type="ECO:0000256" key="1">
    <source>
        <dbReference type="SAM" id="Phobius"/>
    </source>
</evidence>
<keyword evidence="1" id="KW-0472">Membrane</keyword>